<proteinExistence type="predicted"/>
<dbReference type="InterPro" id="IPR047640">
    <property type="entry name" value="RpiR-like"/>
</dbReference>
<dbReference type="InterPro" id="IPR000281">
    <property type="entry name" value="HTH_RpiR"/>
</dbReference>
<evidence type="ECO:0000256" key="1">
    <source>
        <dbReference type="SAM" id="MobiDB-lite"/>
    </source>
</evidence>
<dbReference type="EMBL" id="PDNU01000066">
    <property type="protein sequence ID" value="PHK93130.1"/>
    <property type="molecule type" value="Genomic_DNA"/>
</dbReference>
<evidence type="ECO:0000313" key="5">
    <source>
        <dbReference type="Proteomes" id="UP000223527"/>
    </source>
</evidence>
<dbReference type="InterPro" id="IPR001347">
    <property type="entry name" value="SIS_dom"/>
</dbReference>
<evidence type="ECO:0000259" key="3">
    <source>
        <dbReference type="PROSITE" id="PS51464"/>
    </source>
</evidence>
<dbReference type="InterPro" id="IPR036388">
    <property type="entry name" value="WH-like_DNA-bd_sf"/>
</dbReference>
<reference evidence="4 5" key="1">
    <citation type="submission" date="2017-10" db="EMBL/GenBank/DDBJ databases">
        <authorList>
            <person name="Banno H."/>
            <person name="Chua N.-H."/>
        </authorList>
    </citation>
    <scope>NUCLEOTIDE SEQUENCE [LARGE SCALE GENOMIC DNA]</scope>
    <source>
        <strain evidence="4 5">YW11</strain>
    </source>
</reference>
<accession>A0A2C7A453</accession>
<dbReference type="PROSITE" id="PS51071">
    <property type="entry name" value="HTH_RPIR"/>
    <property type="match status" value="1"/>
</dbReference>
<sequence>MRREPGGGAHAAARDHLLRAHEGGAGMGEWQLQPRVVEPADIVCDHHPLLARALWQKWIICFFHAQCGSYDPTQPDRHPSTSPPDEPARHDPARRHPLLPRLPLMSGGESEALPAAPAGAVPERLGQLLPELAGPIAKAARHVLAYPEDVAVFSMRELARRIAVPPATLVRLAQRLGFPGYNALRRRYVEGVRQGTAGSGVAGIAAARNRDSARALAQAAQSGSLADFAAGFFAAEQEVLRQTLAGLSMPALEAAAQLLAGARRVQVLGRRTAFVTAFALAYTLQKVRPDVALLNDLAGAPEAMLEDAGPGDVLVVVTSAPFSRMALSLAEQAAAAGARIIAIAEAPIPPLRRLCGPLVFLGCTRGGAFPESVGGSLAIAHLLAALVIARLGEPAQKRIAANEKRIVMRQEYLMAGPPRGRPRE</sequence>
<dbReference type="Pfam" id="PF01418">
    <property type="entry name" value="HTH_6"/>
    <property type="match status" value="1"/>
</dbReference>
<dbReference type="InterPro" id="IPR009057">
    <property type="entry name" value="Homeodomain-like_sf"/>
</dbReference>
<dbReference type="SUPFAM" id="SSF46689">
    <property type="entry name" value="Homeodomain-like"/>
    <property type="match status" value="1"/>
</dbReference>
<dbReference type="GO" id="GO:0003700">
    <property type="term" value="F:DNA-binding transcription factor activity"/>
    <property type="evidence" value="ECO:0007669"/>
    <property type="project" value="InterPro"/>
</dbReference>
<protein>
    <submittedName>
        <fullName evidence="4">RpiR family transcriptional regulator</fullName>
    </submittedName>
</protein>
<evidence type="ECO:0000259" key="2">
    <source>
        <dbReference type="PROSITE" id="PS51071"/>
    </source>
</evidence>
<evidence type="ECO:0000313" key="4">
    <source>
        <dbReference type="EMBL" id="PHK93130.1"/>
    </source>
</evidence>
<gene>
    <name evidence="4" type="ORF">CR162_20270</name>
</gene>
<dbReference type="GO" id="GO:0003677">
    <property type="term" value="F:DNA binding"/>
    <property type="evidence" value="ECO:0007669"/>
    <property type="project" value="InterPro"/>
</dbReference>
<dbReference type="Proteomes" id="UP000223527">
    <property type="component" value="Unassembled WGS sequence"/>
</dbReference>
<dbReference type="InterPro" id="IPR046348">
    <property type="entry name" value="SIS_dom_sf"/>
</dbReference>
<dbReference type="SUPFAM" id="SSF53697">
    <property type="entry name" value="SIS domain"/>
    <property type="match status" value="1"/>
</dbReference>
<keyword evidence="5" id="KW-1185">Reference proteome</keyword>
<dbReference type="Gene3D" id="1.10.10.10">
    <property type="entry name" value="Winged helix-like DNA-binding domain superfamily/Winged helix DNA-binding domain"/>
    <property type="match status" value="1"/>
</dbReference>
<dbReference type="AlphaFoldDB" id="A0A2C7A453"/>
<dbReference type="PROSITE" id="PS51464">
    <property type="entry name" value="SIS"/>
    <property type="match status" value="1"/>
</dbReference>
<feature type="domain" description="SIS" evidence="3">
    <location>
        <begin position="255"/>
        <end position="393"/>
    </location>
</feature>
<organism evidence="4 5">
    <name type="scientific">Teichococcus rhizosphaerae</name>
    <dbReference type="NCBI Taxonomy" id="1335062"/>
    <lineage>
        <taxon>Bacteria</taxon>
        <taxon>Pseudomonadati</taxon>
        <taxon>Pseudomonadota</taxon>
        <taxon>Alphaproteobacteria</taxon>
        <taxon>Acetobacterales</taxon>
        <taxon>Roseomonadaceae</taxon>
        <taxon>Roseomonas</taxon>
    </lineage>
</organism>
<dbReference type="PANTHER" id="PTHR30514">
    <property type="entry name" value="GLUCOKINASE"/>
    <property type="match status" value="1"/>
</dbReference>
<dbReference type="GO" id="GO:1901135">
    <property type="term" value="P:carbohydrate derivative metabolic process"/>
    <property type="evidence" value="ECO:0007669"/>
    <property type="project" value="InterPro"/>
</dbReference>
<dbReference type="PANTHER" id="PTHR30514:SF18">
    <property type="entry name" value="RPIR-FAMILY TRANSCRIPTIONAL REGULATOR"/>
    <property type="match status" value="1"/>
</dbReference>
<feature type="domain" description="HTH rpiR-type" evidence="2">
    <location>
        <begin position="119"/>
        <end position="195"/>
    </location>
</feature>
<dbReference type="Gene3D" id="3.40.50.10490">
    <property type="entry name" value="Glucose-6-phosphate isomerase like protein, domain 1"/>
    <property type="match status" value="1"/>
</dbReference>
<dbReference type="Pfam" id="PF01380">
    <property type="entry name" value="SIS"/>
    <property type="match status" value="1"/>
</dbReference>
<feature type="region of interest" description="Disordered" evidence="1">
    <location>
        <begin position="71"/>
        <end position="114"/>
    </location>
</feature>
<dbReference type="GO" id="GO:0097367">
    <property type="term" value="F:carbohydrate derivative binding"/>
    <property type="evidence" value="ECO:0007669"/>
    <property type="project" value="InterPro"/>
</dbReference>
<name>A0A2C7A453_9PROT</name>
<comment type="caution">
    <text evidence="4">The sequence shown here is derived from an EMBL/GenBank/DDBJ whole genome shotgun (WGS) entry which is preliminary data.</text>
</comment>